<dbReference type="InterPro" id="IPR032675">
    <property type="entry name" value="LRR_dom_sf"/>
</dbReference>
<organism evidence="1 2">
    <name type="scientific">Arachis hypogaea</name>
    <name type="common">Peanut</name>
    <dbReference type="NCBI Taxonomy" id="3818"/>
    <lineage>
        <taxon>Eukaryota</taxon>
        <taxon>Viridiplantae</taxon>
        <taxon>Streptophyta</taxon>
        <taxon>Embryophyta</taxon>
        <taxon>Tracheophyta</taxon>
        <taxon>Spermatophyta</taxon>
        <taxon>Magnoliopsida</taxon>
        <taxon>eudicotyledons</taxon>
        <taxon>Gunneridae</taxon>
        <taxon>Pentapetalae</taxon>
        <taxon>rosids</taxon>
        <taxon>fabids</taxon>
        <taxon>Fabales</taxon>
        <taxon>Fabaceae</taxon>
        <taxon>Papilionoideae</taxon>
        <taxon>50 kb inversion clade</taxon>
        <taxon>dalbergioids sensu lato</taxon>
        <taxon>Dalbergieae</taxon>
        <taxon>Pterocarpus clade</taxon>
        <taxon>Arachis</taxon>
    </lineage>
</organism>
<reference evidence="1 2" key="1">
    <citation type="submission" date="2019-01" db="EMBL/GenBank/DDBJ databases">
        <title>Sequencing of cultivated peanut Arachis hypogaea provides insights into genome evolution and oil improvement.</title>
        <authorList>
            <person name="Chen X."/>
        </authorList>
    </citation>
    <scope>NUCLEOTIDE SEQUENCE [LARGE SCALE GENOMIC DNA]</scope>
    <source>
        <strain evidence="2">cv. Fuhuasheng</strain>
        <tissue evidence="1">Leaves</tissue>
    </source>
</reference>
<dbReference type="SUPFAM" id="SSF52058">
    <property type="entry name" value="L domain-like"/>
    <property type="match status" value="1"/>
</dbReference>
<dbReference type="AlphaFoldDB" id="A0A445BG19"/>
<accession>A0A445BG19</accession>
<dbReference type="EMBL" id="SDMP01000009">
    <property type="protein sequence ID" value="RYR37624.1"/>
    <property type="molecule type" value="Genomic_DNA"/>
</dbReference>
<comment type="caution">
    <text evidence="1">The sequence shown here is derived from an EMBL/GenBank/DDBJ whole genome shotgun (WGS) entry which is preliminary data.</text>
</comment>
<keyword evidence="2" id="KW-1185">Reference proteome</keyword>
<dbReference type="Proteomes" id="UP000289738">
    <property type="component" value="Chromosome A09"/>
</dbReference>
<protein>
    <submittedName>
        <fullName evidence="1">Uncharacterized protein</fullName>
    </submittedName>
</protein>
<evidence type="ECO:0000313" key="1">
    <source>
        <dbReference type="EMBL" id="RYR37624.1"/>
    </source>
</evidence>
<evidence type="ECO:0000313" key="2">
    <source>
        <dbReference type="Proteomes" id="UP000289738"/>
    </source>
</evidence>
<name>A0A445BG19_ARAHY</name>
<gene>
    <name evidence="1" type="ORF">Ahy_A09g042489</name>
</gene>
<dbReference type="Gene3D" id="3.80.10.10">
    <property type="entry name" value="Ribonuclease Inhibitor"/>
    <property type="match status" value="1"/>
</dbReference>
<proteinExistence type="predicted"/>
<sequence length="72" mass="8060">MKHLQIGLKSTLIATDLAFNVTLLQAFKFLILQIHLLLSHCTQLTQLSLFENSLSSPIPPALGNLKKLQYLD</sequence>